<proteinExistence type="predicted"/>
<protein>
    <submittedName>
        <fullName evidence="3">Looped-hinge helix DNA binding domain-containing protein, AbrB family</fullName>
    </submittedName>
</protein>
<keyword evidence="4" id="KW-1185">Reference proteome</keyword>
<evidence type="ECO:0000313" key="4">
    <source>
        <dbReference type="Proteomes" id="UP000199470"/>
    </source>
</evidence>
<evidence type="ECO:0000259" key="2">
    <source>
        <dbReference type="PROSITE" id="PS51740"/>
    </source>
</evidence>
<dbReference type="GO" id="GO:0003677">
    <property type="term" value="F:DNA binding"/>
    <property type="evidence" value="ECO:0007669"/>
    <property type="project" value="UniProtKB-UniRule"/>
</dbReference>
<dbReference type="InterPro" id="IPR007159">
    <property type="entry name" value="SpoVT-AbrB_dom"/>
</dbReference>
<evidence type="ECO:0000256" key="1">
    <source>
        <dbReference type="PROSITE-ProRule" id="PRU01076"/>
    </source>
</evidence>
<dbReference type="AlphaFoldDB" id="A0A1I4JNV3"/>
<dbReference type="PANTHER" id="PTHR34860">
    <property type="entry name" value="REPRESSOR-LIKE PROTEIN SSO7C3"/>
    <property type="match status" value="1"/>
</dbReference>
<dbReference type="NCBIfam" id="TIGR01439">
    <property type="entry name" value="lp_hng_hel_AbrB"/>
    <property type="match status" value="1"/>
</dbReference>
<reference evidence="3 4" key="1">
    <citation type="submission" date="2016-10" db="EMBL/GenBank/DDBJ databases">
        <authorList>
            <person name="de Groot N.N."/>
        </authorList>
    </citation>
    <scope>NUCLEOTIDE SEQUENCE [LARGE SCALE GENOMIC DNA]</scope>
    <source>
        <strain evidence="3 4">ATCC 43154</strain>
    </source>
</reference>
<keyword evidence="1" id="KW-0238">DNA-binding</keyword>
<gene>
    <name evidence="3" type="ORF">SAMN02982985_01132</name>
</gene>
<dbReference type="SUPFAM" id="SSF89447">
    <property type="entry name" value="AbrB/MazE/MraZ-like"/>
    <property type="match status" value="1"/>
</dbReference>
<dbReference type="STRING" id="758825.SAMN02982985_01132"/>
<dbReference type="Gene3D" id="2.10.260.10">
    <property type="match status" value="1"/>
</dbReference>
<feature type="domain" description="SpoVT-AbrB" evidence="2">
    <location>
        <begin position="1"/>
        <end position="46"/>
    </location>
</feature>
<organism evidence="3 4">
    <name type="scientific">Rugamonas rubra</name>
    <dbReference type="NCBI Taxonomy" id="758825"/>
    <lineage>
        <taxon>Bacteria</taxon>
        <taxon>Pseudomonadati</taxon>
        <taxon>Pseudomonadota</taxon>
        <taxon>Betaproteobacteria</taxon>
        <taxon>Burkholderiales</taxon>
        <taxon>Oxalobacteraceae</taxon>
        <taxon>Telluria group</taxon>
        <taxon>Rugamonas</taxon>
    </lineage>
</organism>
<dbReference type="Pfam" id="PF04014">
    <property type="entry name" value="MazE_antitoxin"/>
    <property type="match status" value="1"/>
</dbReference>
<dbReference type="RefSeq" id="WP_093384831.1">
    <property type="nucleotide sequence ID" value="NZ_FOTW01000006.1"/>
</dbReference>
<dbReference type="InterPro" id="IPR052975">
    <property type="entry name" value="Repressor-like_regulatory"/>
</dbReference>
<dbReference type="PROSITE" id="PS51740">
    <property type="entry name" value="SPOVT_ABRB"/>
    <property type="match status" value="1"/>
</dbReference>
<sequence length="76" mass="8310">MEITSVTSKGQVTIPKQVRRQLGIREGSRIEFTLVGDHVEMRVKSSPTDSSESGFGMLKSVRPAIPVDLDPATLLK</sequence>
<dbReference type="InterPro" id="IPR037914">
    <property type="entry name" value="SpoVT-AbrB_sf"/>
</dbReference>
<dbReference type="OrthoDB" id="9811597at2"/>
<dbReference type="Proteomes" id="UP000199470">
    <property type="component" value="Unassembled WGS sequence"/>
</dbReference>
<accession>A0A1I4JNV3</accession>
<dbReference type="SMART" id="SM00966">
    <property type="entry name" value="SpoVT_AbrB"/>
    <property type="match status" value="1"/>
</dbReference>
<dbReference type="EMBL" id="FOTW01000006">
    <property type="protein sequence ID" value="SFL68278.1"/>
    <property type="molecule type" value="Genomic_DNA"/>
</dbReference>
<evidence type="ECO:0000313" key="3">
    <source>
        <dbReference type="EMBL" id="SFL68278.1"/>
    </source>
</evidence>
<name>A0A1I4JNV3_9BURK</name>
<dbReference type="PANTHER" id="PTHR34860:SF6">
    <property type="entry name" value="REPRESSOR-LIKE PROTEIN SSO7C3"/>
    <property type="match status" value="1"/>
</dbReference>